<keyword evidence="4" id="KW-1185">Reference proteome</keyword>
<protein>
    <submittedName>
        <fullName evidence="3">WecB/TagA/CpsF family glycosyltransferase</fullName>
    </submittedName>
</protein>
<name>A0A3G8YJX6_9DEIO</name>
<reference evidence="3 4" key="1">
    <citation type="submission" date="2018-11" db="EMBL/GenBank/DDBJ databases">
        <title>Deinococcus shelandsis sp. nov., isolated from South Shetland Islands soil of Antarctica.</title>
        <authorList>
            <person name="Tian J."/>
        </authorList>
    </citation>
    <scope>NUCLEOTIDE SEQUENCE [LARGE SCALE GENOMIC DNA]</scope>
    <source>
        <strain evidence="3 4">S14-83T</strain>
    </source>
</reference>
<dbReference type="PANTHER" id="PTHR34136:SF1">
    <property type="entry name" value="UDP-N-ACETYL-D-MANNOSAMINURONIC ACID TRANSFERASE"/>
    <property type="match status" value="1"/>
</dbReference>
<gene>
    <name evidence="3" type="ORF">EHF33_00055</name>
</gene>
<keyword evidence="1" id="KW-0328">Glycosyltransferase</keyword>
<evidence type="ECO:0000313" key="4">
    <source>
        <dbReference type="Proteomes" id="UP000276417"/>
    </source>
</evidence>
<dbReference type="InterPro" id="IPR004629">
    <property type="entry name" value="WecG_TagA_CpsF"/>
</dbReference>
<dbReference type="CDD" id="cd06533">
    <property type="entry name" value="Glyco_transf_WecG_TagA"/>
    <property type="match status" value="1"/>
</dbReference>
<accession>A0A3G8YJX6</accession>
<dbReference type="AlphaFoldDB" id="A0A3G8YJX6"/>
<dbReference type="PANTHER" id="PTHR34136">
    <property type="match status" value="1"/>
</dbReference>
<evidence type="ECO:0000313" key="3">
    <source>
        <dbReference type="EMBL" id="AZI41336.1"/>
    </source>
</evidence>
<dbReference type="RefSeq" id="WP_124867050.1">
    <property type="nucleotide sequence ID" value="NZ_CP034183.1"/>
</dbReference>
<evidence type="ECO:0000256" key="1">
    <source>
        <dbReference type="ARBA" id="ARBA00022676"/>
    </source>
</evidence>
<organism evidence="3 4">
    <name type="scientific">Deinococcus psychrotolerans</name>
    <dbReference type="NCBI Taxonomy" id="2489213"/>
    <lineage>
        <taxon>Bacteria</taxon>
        <taxon>Thermotogati</taxon>
        <taxon>Deinococcota</taxon>
        <taxon>Deinococci</taxon>
        <taxon>Deinococcales</taxon>
        <taxon>Deinococcaceae</taxon>
        <taxon>Deinococcus</taxon>
    </lineage>
</organism>
<dbReference type="GO" id="GO:0016758">
    <property type="term" value="F:hexosyltransferase activity"/>
    <property type="evidence" value="ECO:0007669"/>
    <property type="project" value="TreeGrafter"/>
</dbReference>
<sequence length="267" mass="28741">MTRPRLTLLDLPLDPVTLDQALERLSVWVQPGQRSAHTVVTLNPEFIMQARAEDAQTAMTQAATDQPAVTSAFTQAMQQADLVTADGVGIVWAARKLLGQEVPRAPGFDLTSGLMAKHGSALRVFFLGSKPGVAEAAAAAAVSRYGIQVAGVHHGYFDTSEDQRVAELIRASGADLLLTGMGAGRQETFNEYWRGVLGVPVMIGCGGVLDVLAGSAQLAPAWTRKLGVEWIWRVVGDRKRWGRAPRLARFVLLVNRQAKAAGHRTKP</sequence>
<dbReference type="Pfam" id="PF03808">
    <property type="entry name" value="Glyco_tran_WecG"/>
    <property type="match status" value="1"/>
</dbReference>
<dbReference type="OrthoDB" id="9771846at2"/>
<evidence type="ECO:0000256" key="2">
    <source>
        <dbReference type="ARBA" id="ARBA00022679"/>
    </source>
</evidence>
<keyword evidence="2 3" id="KW-0808">Transferase</keyword>
<dbReference type="NCBIfam" id="TIGR00696">
    <property type="entry name" value="wecG_tagA_cpsF"/>
    <property type="match status" value="1"/>
</dbReference>
<proteinExistence type="predicted"/>
<dbReference type="EMBL" id="CP034183">
    <property type="protein sequence ID" value="AZI41336.1"/>
    <property type="molecule type" value="Genomic_DNA"/>
</dbReference>
<dbReference type="KEGG" id="dph:EHF33_00055"/>
<dbReference type="Proteomes" id="UP000276417">
    <property type="component" value="Chromosome 1"/>
</dbReference>